<dbReference type="Gene3D" id="3.90.70.10">
    <property type="entry name" value="Cysteine proteinases"/>
    <property type="match status" value="2"/>
</dbReference>
<accession>A0ABD2LNH8</accession>
<evidence type="ECO:0000256" key="3">
    <source>
        <dbReference type="SAM" id="MobiDB-lite"/>
    </source>
</evidence>
<feature type="compositionally biased region" description="Acidic residues" evidence="3">
    <location>
        <begin position="305"/>
        <end position="330"/>
    </location>
</feature>
<dbReference type="AlphaFoldDB" id="A0ABD2LNH8"/>
<dbReference type="Proteomes" id="UP001620626">
    <property type="component" value="Unassembled WGS sequence"/>
</dbReference>
<dbReference type="InterPro" id="IPR028889">
    <property type="entry name" value="USP"/>
</dbReference>
<dbReference type="EMBL" id="JBICBT010000346">
    <property type="protein sequence ID" value="KAL3116807.1"/>
    <property type="molecule type" value="Genomic_DNA"/>
</dbReference>
<feature type="region of interest" description="Disordered" evidence="3">
    <location>
        <begin position="296"/>
        <end position="333"/>
    </location>
</feature>
<protein>
    <recommendedName>
        <fullName evidence="2">ubiquitinyl hydrolase 1</fullName>
        <ecNumber evidence="2">3.4.19.12</ecNumber>
    </recommendedName>
</protein>
<dbReference type="PANTHER" id="PTHR21646">
    <property type="entry name" value="UBIQUITIN CARBOXYL-TERMINAL HYDROLASE"/>
    <property type="match status" value="1"/>
</dbReference>
<name>A0ABD2LNH8_9BILA</name>
<keyword evidence="6" id="KW-1185">Reference proteome</keyword>
<gene>
    <name evidence="5" type="ORF">niasHT_001879</name>
</gene>
<feature type="domain" description="USP" evidence="4">
    <location>
        <begin position="16"/>
        <end position="552"/>
    </location>
</feature>
<dbReference type="GO" id="GO:0004843">
    <property type="term" value="F:cysteine-type deubiquitinase activity"/>
    <property type="evidence" value="ECO:0007669"/>
    <property type="project" value="UniProtKB-EC"/>
</dbReference>
<comment type="caution">
    <text evidence="5">The sequence shown here is derived from an EMBL/GenBank/DDBJ whole genome shotgun (WGS) entry which is preliminary data.</text>
</comment>
<dbReference type="Pfam" id="PF00443">
    <property type="entry name" value="UCH"/>
    <property type="match status" value="1"/>
</dbReference>
<dbReference type="InterPro" id="IPR038765">
    <property type="entry name" value="Papain-like_cys_pep_sf"/>
</dbReference>
<dbReference type="InterPro" id="IPR050185">
    <property type="entry name" value="Ub_carboxyl-term_hydrolase"/>
</dbReference>
<dbReference type="EC" id="3.4.19.12" evidence="2"/>
<reference evidence="5 6" key="1">
    <citation type="submission" date="2024-10" db="EMBL/GenBank/DDBJ databases">
        <authorList>
            <person name="Kim D."/>
        </authorList>
    </citation>
    <scope>NUCLEOTIDE SEQUENCE [LARGE SCALE GENOMIC DNA]</scope>
    <source>
        <strain evidence="5">BH-2024</strain>
    </source>
</reference>
<evidence type="ECO:0000259" key="4">
    <source>
        <dbReference type="PROSITE" id="PS50235"/>
    </source>
</evidence>
<evidence type="ECO:0000313" key="5">
    <source>
        <dbReference type="EMBL" id="KAL3116807.1"/>
    </source>
</evidence>
<evidence type="ECO:0000256" key="2">
    <source>
        <dbReference type="ARBA" id="ARBA00012759"/>
    </source>
</evidence>
<evidence type="ECO:0000313" key="6">
    <source>
        <dbReference type="Proteomes" id="UP001620626"/>
    </source>
</evidence>
<proteinExistence type="predicted"/>
<dbReference type="InterPro" id="IPR001394">
    <property type="entry name" value="Peptidase_C19_UCH"/>
</dbReference>
<sequence>MGSTPPKADNKKKAVDGILNIGNTCYMGAALQALANVTALSNFLIENETRLSTIQIVMEYVQMIKSILVLRQPAEPFELKEDITSLTTLFTDSFPHDSQEFIQFFVDRLHESMKGILRGVTQGVSCDMYRNDGASGASADAAQHDQIWRDAIDHWRNEVLAPKKGSVIFDLFAGQSVSELRCTECTYSSKKFELFTMLSLQIPIPENAAISFKVISREADPIKCSSHEIRLPLAMKLSKVKKIICRRAYISVNKSMFIVLNKNNKSYNVQQPSPNQLNFRHKFHFVEREEFSQMFNDATTRNTDSEGEEESDDEDEDDFDEEDDDEPSDEETLRDIPLDKIDIWCFKRLFKDKDEDGQGDRLICISLAQRFTDESHYIMGASNARQLPMDVPLISINHCLADFIKPEDIEGSSCEKCSNTTPPPSAPRTLVKQLLFTRLPDTLIVCFKRFIYEPFERLYIKQHVPVSFPLDNFNLSKYFSPDVPAALVAQLPLYSCIAIVTHHGDLNLGHYCSYVRDGFTDNWVFCNDERTLATESCDVDTRNAYIVFYQRADSAAVQ</sequence>
<evidence type="ECO:0000256" key="1">
    <source>
        <dbReference type="ARBA" id="ARBA00000707"/>
    </source>
</evidence>
<dbReference type="SUPFAM" id="SSF54001">
    <property type="entry name" value="Cysteine proteinases"/>
    <property type="match status" value="1"/>
</dbReference>
<organism evidence="5 6">
    <name type="scientific">Heterodera trifolii</name>
    <dbReference type="NCBI Taxonomy" id="157864"/>
    <lineage>
        <taxon>Eukaryota</taxon>
        <taxon>Metazoa</taxon>
        <taxon>Ecdysozoa</taxon>
        <taxon>Nematoda</taxon>
        <taxon>Chromadorea</taxon>
        <taxon>Rhabditida</taxon>
        <taxon>Tylenchina</taxon>
        <taxon>Tylenchomorpha</taxon>
        <taxon>Tylenchoidea</taxon>
        <taxon>Heteroderidae</taxon>
        <taxon>Heteroderinae</taxon>
        <taxon>Heterodera</taxon>
    </lineage>
</organism>
<dbReference type="PROSITE" id="PS50235">
    <property type="entry name" value="USP_3"/>
    <property type="match status" value="1"/>
</dbReference>
<comment type="catalytic activity">
    <reaction evidence="1">
        <text>Thiol-dependent hydrolysis of ester, thioester, amide, peptide and isopeptide bonds formed by the C-terminal Gly of ubiquitin (a 76-residue protein attached to proteins as an intracellular targeting signal).</text>
        <dbReference type="EC" id="3.4.19.12"/>
    </reaction>
</comment>